<proteinExistence type="predicted"/>
<keyword evidence="2" id="KW-0813">Transport</keyword>
<evidence type="ECO:0000256" key="3">
    <source>
        <dbReference type="ARBA" id="ARBA00022692"/>
    </source>
</evidence>
<dbReference type="OrthoDB" id="4484751at2"/>
<dbReference type="GO" id="GO:0005886">
    <property type="term" value="C:plasma membrane"/>
    <property type="evidence" value="ECO:0007669"/>
    <property type="project" value="UniProtKB-SubCell"/>
</dbReference>
<feature type="transmembrane region" description="Helical" evidence="6">
    <location>
        <begin position="356"/>
        <end position="377"/>
    </location>
</feature>
<evidence type="ECO:0000256" key="4">
    <source>
        <dbReference type="ARBA" id="ARBA00022989"/>
    </source>
</evidence>
<keyword evidence="4 6" id="KW-1133">Transmembrane helix</keyword>
<feature type="transmembrane region" description="Helical" evidence="6">
    <location>
        <begin position="432"/>
        <end position="453"/>
    </location>
</feature>
<evidence type="ECO:0000259" key="7">
    <source>
        <dbReference type="PROSITE" id="PS50850"/>
    </source>
</evidence>
<accession>A0A511Z229</accession>
<protein>
    <submittedName>
        <fullName evidence="8">Multidrug efflux MFS transporter NorB</fullName>
    </submittedName>
</protein>
<dbReference type="PANTHER" id="PTHR42718:SF9">
    <property type="entry name" value="MAJOR FACILITATOR SUPERFAMILY MULTIDRUG TRANSPORTER MFSC"/>
    <property type="match status" value="1"/>
</dbReference>
<dbReference type="InterPro" id="IPR011701">
    <property type="entry name" value="MFS"/>
</dbReference>
<feature type="transmembrane region" description="Helical" evidence="6">
    <location>
        <begin position="383"/>
        <end position="401"/>
    </location>
</feature>
<dbReference type="GO" id="GO:0022857">
    <property type="term" value="F:transmembrane transporter activity"/>
    <property type="evidence" value="ECO:0007669"/>
    <property type="project" value="InterPro"/>
</dbReference>
<sequence>MNATQAVETPATPTFKGNDKLLIGIVLGVLTFWMFAGTVGTVARTMLTDLNGGAIDEVANPLVTVDQMNFAVSITALFSGLFIVFMGGLADRVGRVRIAITGNFLGMAGSLLLVLAGTGATLPMLLTGRALQGLSAACIMPSTMALLKAYWDGAGRQRAVSMWSIGSWGGSGVAAIFGGFVASNLTWQTIFYVSIAVSAVAIALMWGTPESKADASTHRRFDLPGLLIFMVTVLALMVVLIFGRQIGWTSATTLGLAAVAVVGGVVFFLVERSKEAPFIDFKLFRNPTFSGATLSNFLLNATIGLLIVSQQMLQLARPELFDPWKAGLLTIGYAVTIIGFIRVGEKLLRRFGPRKPMVWGASIVALSCAFLVPTNVLVGQYEVLAVIAYSLFGIGLAFYATPSTDAALSNLPPAQAGAGAGIYKMASSLGGAIGAALSLTIFTSFLGSGVSVLGELLVTQGMHENEAIRQAGMITFMFNLILSLIAVISILATVPKGRKYYDD</sequence>
<evidence type="ECO:0000256" key="2">
    <source>
        <dbReference type="ARBA" id="ARBA00022448"/>
    </source>
</evidence>
<dbReference type="AlphaFoldDB" id="A0A511Z229"/>
<keyword evidence="5 6" id="KW-0472">Membrane</keyword>
<feature type="domain" description="Major facilitator superfamily (MFS) profile" evidence="7">
    <location>
        <begin position="21"/>
        <end position="498"/>
    </location>
</feature>
<dbReference type="InterPro" id="IPR036259">
    <property type="entry name" value="MFS_trans_sf"/>
</dbReference>
<dbReference type="Gene3D" id="1.20.1250.20">
    <property type="entry name" value="MFS general substrate transporter like domains"/>
    <property type="match status" value="2"/>
</dbReference>
<dbReference type="CDD" id="cd17321">
    <property type="entry name" value="MFS_MMR_MDR_like"/>
    <property type="match status" value="1"/>
</dbReference>
<dbReference type="PANTHER" id="PTHR42718">
    <property type="entry name" value="MAJOR FACILITATOR SUPERFAMILY MULTIDRUG TRANSPORTER MFSC"/>
    <property type="match status" value="1"/>
</dbReference>
<keyword evidence="9" id="KW-1185">Reference proteome</keyword>
<dbReference type="InterPro" id="IPR020846">
    <property type="entry name" value="MFS_dom"/>
</dbReference>
<feature type="transmembrane region" description="Helical" evidence="6">
    <location>
        <begin position="473"/>
        <end position="494"/>
    </location>
</feature>
<evidence type="ECO:0000256" key="6">
    <source>
        <dbReference type="SAM" id="Phobius"/>
    </source>
</evidence>
<evidence type="ECO:0000313" key="9">
    <source>
        <dbReference type="Proteomes" id="UP000321484"/>
    </source>
</evidence>
<feature type="transmembrane region" description="Helical" evidence="6">
    <location>
        <begin position="70"/>
        <end position="90"/>
    </location>
</feature>
<gene>
    <name evidence="8" type="ORF">AFE02nite_31800</name>
</gene>
<feature type="transmembrane region" description="Helical" evidence="6">
    <location>
        <begin position="21"/>
        <end position="43"/>
    </location>
</feature>
<feature type="transmembrane region" description="Helical" evidence="6">
    <location>
        <begin position="221"/>
        <end position="242"/>
    </location>
</feature>
<reference evidence="8 9" key="1">
    <citation type="submission" date="2019-07" db="EMBL/GenBank/DDBJ databases">
        <title>Whole genome shotgun sequence of Actinotalea fermentans NBRC 105374.</title>
        <authorList>
            <person name="Hosoyama A."/>
            <person name="Uohara A."/>
            <person name="Ohji S."/>
            <person name="Ichikawa N."/>
        </authorList>
    </citation>
    <scope>NUCLEOTIDE SEQUENCE [LARGE SCALE GENOMIC DNA]</scope>
    <source>
        <strain evidence="8 9">NBRC 105374</strain>
    </source>
</reference>
<feature type="transmembrane region" description="Helical" evidence="6">
    <location>
        <begin position="189"/>
        <end position="209"/>
    </location>
</feature>
<organism evidence="8 9">
    <name type="scientific">Actinotalea fermentans</name>
    <dbReference type="NCBI Taxonomy" id="43671"/>
    <lineage>
        <taxon>Bacteria</taxon>
        <taxon>Bacillati</taxon>
        <taxon>Actinomycetota</taxon>
        <taxon>Actinomycetes</taxon>
        <taxon>Micrococcales</taxon>
        <taxon>Cellulomonadaceae</taxon>
        <taxon>Actinotalea</taxon>
    </lineage>
</organism>
<comment type="subcellular location">
    <subcellularLocation>
        <location evidence="1">Cell membrane</location>
        <topology evidence="1">Multi-pass membrane protein</topology>
    </subcellularLocation>
</comment>
<comment type="caution">
    <text evidence="8">The sequence shown here is derived from an EMBL/GenBank/DDBJ whole genome shotgun (WGS) entry which is preliminary data.</text>
</comment>
<dbReference type="RefSeq" id="WP_034246478.1">
    <property type="nucleotide sequence ID" value="NZ_BJYK01000012.1"/>
</dbReference>
<name>A0A511Z229_9CELL</name>
<feature type="transmembrane region" description="Helical" evidence="6">
    <location>
        <begin position="324"/>
        <end position="344"/>
    </location>
</feature>
<feature type="transmembrane region" description="Helical" evidence="6">
    <location>
        <begin position="291"/>
        <end position="312"/>
    </location>
</feature>
<feature type="transmembrane region" description="Helical" evidence="6">
    <location>
        <begin position="102"/>
        <end position="125"/>
    </location>
</feature>
<keyword evidence="3 6" id="KW-0812">Transmembrane</keyword>
<evidence type="ECO:0000256" key="5">
    <source>
        <dbReference type="ARBA" id="ARBA00023136"/>
    </source>
</evidence>
<feature type="transmembrane region" description="Helical" evidence="6">
    <location>
        <begin position="248"/>
        <end position="270"/>
    </location>
</feature>
<feature type="transmembrane region" description="Helical" evidence="6">
    <location>
        <begin position="163"/>
        <end position="183"/>
    </location>
</feature>
<dbReference type="Proteomes" id="UP000321484">
    <property type="component" value="Unassembled WGS sequence"/>
</dbReference>
<dbReference type="EMBL" id="BJYK01000012">
    <property type="protein sequence ID" value="GEN81446.1"/>
    <property type="molecule type" value="Genomic_DNA"/>
</dbReference>
<dbReference type="PROSITE" id="PS50850">
    <property type="entry name" value="MFS"/>
    <property type="match status" value="1"/>
</dbReference>
<dbReference type="SUPFAM" id="SSF103473">
    <property type="entry name" value="MFS general substrate transporter"/>
    <property type="match status" value="1"/>
</dbReference>
<evidence type="ECO:0000256" key="1">
    <source>
        <dbReference type="ARBA" id="ARBA00004651"/>
    </source>
</evidence>
<dbReference type="Pfam" id="PF07690">
    <property type="entry name" value="MFS_1"/>
    <property type="match status" value="1"/>
</dbReference>
<evidence type="ECO:0000313" key="8">
    <source>
        <dbReference type="EMBL" id="GEN81446.1"/>
    </source>
</evidence>